<evidence type="ECO:0000313" key="2">
    <source>
        <dbReference type="EMBL" id="POW16982.1"/>
    </source>
</evidence>
<dbReference type="VEuPathDB" id="FungiDB:PSHT_13921"/>
<feature type="region of interest" description="Disordered" evidence="1">
    <location>
        <begin position="181"/>
        <end position="202"/>
    </location>
</feature>
<feature type="region of interest" description="Disordered" evidence="1">
    <location>
        <begin position="1"/>
        <end position="32"/>
    </location>
</feature>
<proteinExistence type="predicted"/>
<comment type="caution">
    <text evidence="2">The sequence shown here is derived from an EMBL/GenBank/DDBJ whole genome shotgun (WGS) entry which is preliminary data.</text>
</comment>
<dbReference type="EMBL" id="PKSL01000004">
    <property type="protein sequence ID" value="POW16982.1"/>
    <property type="molecule type" value="Genomic_DNA"/>
</dbReference>
<dbReference type="AlphaFoldDB" id="A0A2S4W5C2"/>
<protein>
    <submittedName>
        <fullName evidence="2">Uncharacterized protein</fullName>
    </submittedName>
</protein>
<evidence type="ECO:0000256" key="1">
    <source>
        <dbReference type="SAM" id="MobiDB-lite"/>
    </source>
</evidence>
<keyword evidence="3" id="KW-1185">Reference proteome</keyword>
<sequence>MEIPAFRGNLPTNPGKLREKAPSENRDKTMDDLPKQLSSWNVQKTTPFMRSHVPDKKLERDYSTYTCHYCGAKGHSLHRCNSQTMDEITKLCRKEGANIIMPDETHLPFDRNAPYRIAVDKWHAERKQPGIIKLPPGLHTQQMEQNVFQSSFGELEFLNYTEESGSTYDCDVERELKNRKKVQETPSAKNIRHEQEDSMDEEQGLMDKLNLSDIDYGTLEPRKNSPLKKIQINTPENISIKQEAPLAEESPVIVVSETLEEPLRDLTEVELNQSAILSTMENVEANVLSLDVTLLAITLETCIFQKDPGRSTEEKINSAPIYNYKAYPDHTSAYQLKSKHSIPPNLKPPDPPQIILKPHLSYTEEVKTKNYIDHISCFAFTKQRINSVRINNNYIESLVLPVFLPQYFNNQQKLVCLHRNSIHSIAPGKTVSKLKKARKRIRYFDYGRAIYTRDLDYTPSELISQWQYDRNPSSGWQPETMQTSKQYLDGWMFGTGVVWHKKKIGENRHWLLLYATRPVVGATQKITSNLCACLNERPWPFSYHKGGTNYLQQLVHLCSTNDLISVAYEQTRSNHANLFSSRYLDRGRCHHLVASDVSLLSLSNFQLVELFASIDSYQASEVFVIAERYHQESGLTH</sequence>
<accession>A0A2S4W5C2</accession>
<dbReference type="VEuPathDB" id="FungiDB:PSTT_00914"/>
<dbReference type="VEuPathDB" id="FungiDB:PSHT_15552"/>
<name>A0A2S4W5C2_9BASI</name>
<organism evidence="2 3">
    <name type="scientific">Puccinia striiformis</name>
    <dbReference type="NCBI Taxonomy" id="27350"/>
    <lineage>
        <taxon>Eukaryota</taxon>
        <taxon>Fungi</taxon>
        <taxon>Dikarya</taxon>
        <taxon>Basidiomycota</taxon>
        <taxon>Pucciniomycotina</taxon>
        <taxon>Pucciniomycetes</taxon>
        <taxon>Pucciniales</taxon>
        <taxon>Pucciniaceae</taxon>
        <taxon>Puccinia</taxon>
    </lineage>
</organism>
<dbReference type="VEuPathDB" id="FungiDB:PSHT_09267"/>
<dbReference type="Proteomes" id="UP000239156">
    <property type="component" value="Unassembled WGS sequence"/>
</dbReference>
<feature type="compositionally biased region" description="Basic and acidic residues" evidence="1">
    <location>
        <begin position="16"/>
        <end position="32"/>
    </location>
</feature>
<reference evidence="2" key="1">
    <citation type="submission" date="2017-12" db="EMBL/GenBank/DDBJ databases">
        <title>Gene loss provides genomic basis for host adaptation in cereal stripe rust fungi.</title>
        <authorList>
            <person name="Xia C."/>
        </authorList>
    </citation>
    <scope>NUCLEOTIDE SEQUENCE [LARGE SCALE GENOMIC DNA]</scope>
    <source>
        <strain evidence="2">93-210</strain>
    </source>
</reference>
<feature type="non-terminal residue" evidence="2">
    <location>
        <position position="637"/>
    </location>
</feature>
<gene>
    <name evidence="2" type="ORF">PSTT_00914</name>
</gene>
<evidence type="ECO:0000313" key="3">
    <source>
        <dbReference type="Proteomes" id="UP000239156"/>
    </source>
</evidence>